<dbReference type="STRING" id="229921.ADN01_15740"/>
<dbReference type="RefSeq" id="WP_062417876.1">
    <property type="nucleotide sequence ID" value="NZ_DF967974.1"/>
</dbReference>
<gene>
    <name evidence="4" type="ORF">ADN01_15740</name>
</gene>
<dbReference type="Pfam" id="PF10432">
    <property type="entry name" value="bact-PGI_C"/>
    <property type="match status" value="1"/>
</dbReference>
<dbReference type="AlphaFoldDB" id="A0A0N8GNC4"/>
<dbReference type="GO" id="GO:1901135">
    <property type="term" value="P:carbohydrate derivative metabolic process"/>
    <property type="evidence" value="ECO:0007669"/>
    <property type="project" value="InterPro"/>
</dbReference>
<dbReference type="GO" id="GO:0097367">
    <property type="term" value="F:carbohydrate derivative binding"/>
    <property type="evidence" value="ECO:0007669"/>
    <property type="project" value="InterPro"/>
</dbReference>
<proteinExistence type="inferred from homology"/>
<reference evidence="4 5" key="1">
    <citation type="submission" date="2015-07" db="EMBL/GenBank/DDBJ databases">
        <title>Genome sequence of Levilinea saccharolytica DSM 16555.</title>
        <authorList>
            <person name="Hemp J."/>
            <person name="Ward L.M."/>
            <person name="Pace L.A."/>
            <person name="Fischer W.W."/>
        </authorList>
    </citation>
    <scope>NUCLEOTIDE SEQUENCE [LARGE SCALE GENOMIC DNA]</scope>
    <source>
        <strain evidence="4 5">KIBI-1</strain>
    </source>
</reference>
<dbReference type="Proteomes" id="UP000050501">
    <property type="component" value="Unassembled WGS sequence"/>
</dbReference>
<evidence type="ECO:0000313" key="5">
    <source>
        <dbReference type="Proteomes" id="UP000050501"/>
    </source>
</evidence>
<keyword evidence="5" id="KW-1185">Reference proteome</keyword>
<dbReference type="InterPro" id="IPR046348">
    <property type="entry name" value="SIS_dom_sf"/>
</dbReference>
<evidence type="ECO:0000256" key="2">
    <source>
        <dbReference type="ARBA" id="ARBA00023235"/>
    </source>
</evidence>
<name>A0A0N8GNC4_9CHLR</name>
<dbReference type="InterPro" id="IPR001347">
    <property type="entry name" value="SIS_dom"/>
</dbReference>
<protein>
    <recommendedName>
        <fullName evidence="3">SIS domain-containing protein</fullName>
    </recommendedName>
</protein>
<feature type="domain" description="SIS" evidence="3">
    <location>
        <begin position="39"/>
        <end position="174"/>
    </location>
</feature>
<dbReference type="Gene3D" id="3.40.50.10490">
    <property type="entry name" value="Glucose-6-phosphate isomerase like protein, domain 1"/>
    <property type="match status" value="2"/>
</dbReference>
<evidence type="ECO:0000256" key="1">
    <source>
        <dbReference type="ARBA" id="ARBA00010523"/>
    </source>
</evidence>
<organism evidence="4 5">
    <name type="scientific">Levilinea saccharolytica</name>
    <dbReference type="NCBI Taxonomy" id="229921"/>
    <lineage>
        <taxon>Bacteria</taxon>
        <taxon>Bacillati</taxon>
        <taxon>Chloroflexota</taxon>
        <taxon>Anaerolineae</taxon>
        <taxon>Anaerolineales</taxon>
        <taxon>Anaerolineaceae</taxon>
        <taxon>Levilinea</taxon>
    </lineage>
</organism>
<accession>A0A0N8GNC4</accession>
<comment type="similarity">
    <text evidence="1">Belongs to the PGI/PMI family.</text>
</comment>
<dbReference type="SUPFAM" id="SSF53697">
    <property type="entry name" value="SIS domain"/>
    <property type="match status" value="1"/>
</dbReference>
<evidence type="ECO:0000313" key="4">
    <source>
        <dbReference type="EMBL" id="KPL77706.1"/>
    </source>
</evidence>
<dbReference type="InterPro" id="IPR019490">
    <property type="entry name" value="Glu6P/Mann6P_isomerase_C"/>
</dbReference>
<dbReference type="OrthoDB" id="9771734at2"/>
<dbReference type="EMBL" id="LGCM01000059">
    <property type="protein sequence ID" value="KPL77706.1"/>
    <property type="molecule type" value="Genomic_DNA"/>
</dbReference>
<dbReference type="PROSITE" id="PS51464">
    <property type="entry name" value="SIS"/>
    <property type="match status" value="1"/>
</dbReference>
<evidence type="ECO:0000259" key="3">
    <source>
        <dbReference type="PROSITE" id="PS51464"/>
    </source>
</evidence>
<dbReference type="CDD" id="cd05637">
    <property type="entry name" value="SIS_PGI_PMI_2"/>
    <property type="match status" value="1"/>
</dbReference>
<keyword evidence="2" id="KW-0413">Isomerase</keyword>
<sequence>MDLDQLDRMRALDTEGMYAYIDHLPEQLREAWELGMRLPLEKMAGVRQVVIAGMGGSAIGGDLVMAYGAADLCVPVALHRNYGLPGWAHGPETLVICSSHSGQTEETLEAFEAARAAGCRILTLSTGGALQARAAEAGLPCWTFEHKGQPRSAVGFSFGLLLAAFVRLGLLTDPSAELLAAVNDMQAQRERLRMESPTHQNPAKRMAGQLVGRIPVILGADALAPVARRWKGQASELAKAWGQFEELPEADHNTLAGLLNPEDALSRLVVLFLQGESVHPRNQKRLLLTRQMMTAEGLFTDSYQALGAGKLAQQWTALQFGDYTMYYLAAAYGMDPTPVEALVHLKAAMKAGR</sequence>
<comment type="caution">
    <text evidence="4">The sequence shown here is derived from an EMBL/GenBank/DDBJ whole genome shotgun (WGS) entry which is preliminary data.</text>
</comment>
<dbReference type="GO" id="GO:0004347">
    <property type="term" value="F:glucose-6-phosphate isomerase activity"/>
    <property type="evidence" value="ECO:0007669"/>
    <property type="project" value="InterPro"/>
</dbReference>
<dbReference type="GO" id="GO:0005975">
    <property type="term" value="P:carbohydrate metabolic process"/>
    <property type="evidence" value="ECO:0007669"/>
    <property type="project" value="InterPro"/>
</dbReference>
<dbReference type="GO" id="GO:0004476">
    <property type="term" value="F:mannose-6-phosphate isomerase activity"/>
    <property type="evidence" value="ECO:0007669"/>
    <property type="project" value="InterPro"/>
</dbReference>